<dbReference type="AlphaFoldDB" id="A0A8R1XWC8"/>
<organism evidence="1 2">
    <name type="scientific">Onchocerca volvulus</name>
    <dbReference type="NCBI Taxonomy" id="6282"/>
    <lineage>
        <taxon>Eukaryota</taxon>
        <taxon>Metazoa</taxon>
        <taxon>Ecdysozoa</taxon>
        <taxon>Nematoda</taxon>
        <taxon>Chromadorea</taxon>
        <taxon>Rhabditida</taxon>
        <taxon>Spirurina</taxon>
        <taxon>Spiruromorpha</taxon>
        <taxon>Filarioidea</taxon>
        <taxon>Onchocercidae</taxon>
        <taxon>Onchocerca</taxon>
    </lineage>
</organism>
<sequence length="84" mass="9668">MNRPAFIMNISVNHRIPVGPVLTGMKYFRPSAKSNIISRNKFNPRLEVYRMFTPDRSDVRLLEVFVSPLQFQSPISTGSENSLR</sequence>
<evidence type="ECO:0000313" key="2">
    <source>
        <dbReference type="Proteomes" id="UP000024404"/>
    </source>
</evidence>
<protein>
    <submittedName>
        <fullName evidence="1">Uncharacterized protein</fullName>
    </submittedName>
</protein>
<reference evidence="2" key="1">
    <citation type="submission" date="2013-10" db="EMBL/GenBank/DDBJ databases">
        <title>Genome sequencing of Onchocerca volvulus.</title>
        <authorList>
            <person name="Cotton J."/>
            <person name="Tsai J."/>
            <person name="Stanley E."/>
            <person name="Tracey A."/>
            <person name="Holroyd N."/>
            <person name="Lustigman S."/>
            <person name="Berriman M."/>
        </authorList>
    </citation>
    <scope>NUCLEOTIDE SEQUENCE</scope>
</reference>
<dbReference type="Proteomes" id="UP000024404">
    <property type="component" value="Unassembled WGS sequence"/>
</dbReference>
<dbReference type="EnsemblMetazoa" id="OVOC5649.1">
    <property type="protein sequence ID" value="OVOC5649.1"/>
    <property type="gene ID" value="WBGene00242458"/>
</dbReference>
<evidence type="ECO:0000313" key="1">
    <source>
        <dbReference type="EnsemblMetazoa" id="OVOC5649.1"/>
    </source>
</evidence>
<proteinExistence type="predicted"/>
<dbReference type="EMBL" id="CMVM020000161">
    <property type="status" value="NOT_ANNOTATED_CDS"/>
    <property type="molecule type" value="Genomic_DNA"/>
</dbReference>
<name>A0A8R1XWC8_ONCVO</name>
<keyword evidence="2" id="KW-1185">Reference proteome</keyword>
<accession>A0A8R1XWC8</accession>
<reference evidence="1" key="2">
    <citation type="submission" date="2022-06" db="UniProtKB">
        <authorList>
            <consortium name="EnsemblMetazoa"/>
        </authorList>
    </citation>
    <scope>IDENTIFICATION</scope>
</reference>